<evidence type="ECO:0000313" key="4">
    <source>
        <dbReference type="Proteomes" id="UP000265520"/>
    </source>
</evidence>
<protein>
    <submittedName>
        <fullName evidence="3">Proteasome-associated ECM29-like protein</fullName>
    </submittedName>
</protein>
<dbReference type="GO" id="GO:0005737">
    <property type="term" value="C:cytoplasm"/>
    <property type="evidence" value="ECO:0007669"/>
    <property type="project" value="TreeGrafter"/>
</dbReference>
<accession>A0A392PP33</accession>
<dbReference type="PANTHER" id="PTHR23346:SF19">
    <property type="entry name" value="PROTEASOME ADAPTER AND SCAFFOLD PROTEIN ECM29"/>
    <property type="match status" value="1"/>
</dbReference>
<dbReference type="Proteomes" id="UP000265520">
    <property type="component" value="Unassembled WGS sequence"/>
</dbReference>
<evidence type="ECO:0000313" key="3">
    <source>
        <dbReference type="EMBL" id="MCI13512.1"/>
    </source>
</evidence>
<dbReference type="PANTHER" id="PTHR23346">
    <property type="entry name" value="TRANSLATIONAL ACTIVATOR GCN1-RELATED"/>
    <property type="match status" value="1"/>
</dbReference>
<dbReference type="EMBL" id="LXQA010088506">
    <property type="protein sequence ID" value="MCI13512.1"/>
    <property type="molecule type" value="Genomic_DNA"/>
</dbReference>
<name>A0A392PP33_9FABA</name>
<dbReference type="Pfam" id="PF24492">
    <property type="entry name" value="HEAT_ECM29"/>
    <property type="match status" value="1"/>
</dbReference>
<keyword evidence="4" id="KW-1185">Reference proteome</keyword>
<dbReference type="GO" id="GO:0036503">
    <property type="term" value="P:ERAD pathway"/>
    <property type="evidence" value="ECO:0007669"/>
    <property type="project" value="TreeGrafter"/>
</dbReference>
<proteinExistence type="predicted"/>
<keyword evidence="3" id="KW-0647">Proteasome</keyword>
<sequence length="78" mass="8464">MLESLSSLEDQGLNYVELHAANVGIKSEKLESLRISIAKGSPMWETLDSCIKVVDAESLDTLIPRLAHLVRSGVGLNT</sequence>
<organism evidence="3 4">
    <name type="scientific">Trifolium medium</name>
    <dbReference type="NCBI Taxonomy" id="97028"/>
    <lineage>
        <taxon>Eukaryota</taxon>
        <taxon>Viridiplantae</taxon>
        <taxon>Streptophyta</taxon>
        <taxon>Embryophyta</taxon>
        <taxon>Tracheophyta</taxon>
        <taxon>Spermatophyta</taxon>
        <taxon>Magnoliopsida</taxon>
        <taxon>eudicotyledons</taxon>
        <taxon>Gunneridae</taxon>
        <taxon>Pentapetalae</taxon>
        <taxon>rosids</taxon>
        <taxon>fabids</taxon>
        <taxon>Fabales</taxon>
        <taxon>Fabaceae</taxon>
        <taxon>Papilionoideae</taxon>
        <taxon>50 kb inversion clade</taxon>
        <taxon>NPAAA clade</taxon>
        <taxon>Hologalegina</taxon>
        <taxon>IRL clade</taxon>
        <taxon>Trifolieae</taxon>
        <taxon>Trifolium</taxon>
    </lineage>
</organism>
<dbReference type="GO" id="GO:0000502">
    <property type="term" value="C:proteasome complex"/>
    <property type="evidence" value="ECO:0007669"/>
    <property type="project" value="UniProtKB-KW"/>
</dbReference>
<feature type="non-terminal residue" evidence="3">
    <location>
        <position position="78"/>
    </location>
</feature>
<dbReference type="GO" id="GO:0005634">
    <property type="term" value="C:nucleus"/>
    <property type="evidence" value="ECO:0007669"/>
    <property type="project" value="TreeGrafter"/>
</dbReference>
<evidence type="ECO:0000259" key="2">
    <source>
        <dbReference type="Pfam" id="PF24492"/>
    </source>
</evidence>
<feature type="domain" description="Proteasome adapter and scaffold protein ECM29 HEAT-repeat" evidence="2">
    <location>
        <begin position="1"/>
        <end position="78"/>
    </location>
</feature>
<evidence type="ECO:0000256" key="1">
    <source>
        <dbReference type="ARBA" id="ARBA00022737"/>
    </source>
</evidence>
<dbReference type="InterPro" id="IPR055443">
    <property type="entry name" value="HEAT_ECM29"/>
</dbReference>
<comment type="caution">
    <text evidence="3">The sequence shown here is derived from an EMBL/GenBank/DDBJ whole genome shotgun (WGS) entry which is preliminary data.</text>
</comment>
<reference evidence="3 4" key="1">
    <citation type="journal article" date="2018" name="Front. Plant Sci.">
        <title>Red Clover (Trifolium pratense) and Zigzag Clover (T. medium) - A Picture of Genomic Similarities and Differences.</title>
        <authorList>
            <person name="Dluhosova J."/>
            <person name="Istvanek J."/>
            <person name="Nedelnik J."/>
            <person name="Repkova J."/>
        </authorList>
    </citation>
    <scope>NUCLEOTIDE SEQUENCE [LARGE SCALE GENOMIC DNA]</scope>
    <source>
        <strain evidence="4">cv. 10/8</strain>
        <tissue evidence="3">Leaf</tissue>
    </source>
</reference>
<keyword evidence="1" id="KW-0677">Repeat</keyword>
<dbReference type="GO" id="GO:0060090">
    <property type="term" value="F:molecular adaptor activity"/>
    <property type="evidence" value="ECO:0007669"/>
    <property type="project" value="TreeGrafter"/>
</dbReference>
<dbReference type="AlphaFoldDB" id="A0A392PP33"/>